<dbReference type="EMBL" id="CM002872">
    <property type="protein sequence ID" value="KFK36451.1"/>
    <property type="molecule type" value="Genomic_DNA"/>
</dbReference>
<dbReference type="InterPro" id="IPR004864">
    <property type="entry name" value="LEA_2"/>
</dbReference>
<feature type="domain" description="Late embryogenesis abundant protein LEA-2 subgroup" evidence="6">
    <location>
        <begin position="113"/>
        <end position="215"/>
    </location>
</feature>
<dbReference type="PANTHER" id="PTHR31234">
    <property type="entry name" value="LATE EMBRYOGENESIS ABUNDANT (LEA) HYDROXYPROLINE-RICH GLYCOPROTEIN FAMILY"/>
    <property type="match status" value="1"/>
</dbReference>
<dbReference type="OMA" id="ANTQYNL"/>
<evidence type="ECO:0000256" key="3">
    <source>
        <dbReference type="ARBA" id="ARBA00022989"/>
    </source>
</evidence>
<dbReference type="AlphaFoldDB" id="A0A087H2U9"/>
<evidence type="ECO:0000256" key="4">
    <source>
        <dbReference type="ARBA" id="ARBA00023136"/>
    </source>
</evidence>
<evidence type="ECO:0000256" key="5">
    <source>
        <dbReference type="SAM" id="Phobius"/>
    </source>
</evidence>
<sequence length="329" mass="36903">MANTQYNLNGGLYAPPIQPPIKTYHSHGRRGGNGGCGICSCCLDCLVCCGGCLLGIICNILIGIAVFLGIVALILWFIFRPNVVKFQVVETNLTRFELDPQSNNLHYNLSMNFSIRNPNQRLGIHYDQLEARGYYDDQRFAAVNMTSFYQGHKNSTVVGTEMNGQSLVLLGHGGRRDLREDQKSGVYRIDVKLRFKIRFKFGFLNSWAFRPKIKCHLKVPLNSSTAGGFQFHPTKCHFLLFSALFGCGFRLDRFSFPTSVGSSVPLIGKINSVSTEAFPSDLRKNQDLAVAIKKILPLLLVLVLHGWELNLPKIPDVEPQRRRWVIGLV</sequence>
<dbReference type="eggNOG" id="ENOG502QUR9">
    <property type="taxonomic scope" value="Eukaryota"/>
</dbReference>
<dbReference type="Proteomes" id="UP000029120">
    <property type="component" value="Chromosome 4"/>
</dbReference>
<evidence type="ECO:0000256" key="1">
    <source>
        <dbReference type="ARBA" id="ARBA00004167"/>
    </source>
</evidence>
<dbReference type="OrthoDB" id="1889094at2759"/>
<keyword evidence="4 5" id="KW-0472">Membrane</keyword>
<keyword evidence="2 5" id="KW-0812">Transmembrane</keyword>
<dbReference type="PANTHER" id="PTHR31234:SF61">
    <property type="entry name" value="OS01G0574800 PROTEIN"/>
    <property type="match status" value="1"/>
</dbReference>
<dbReference type="GO" id="GO:0005886">
    <property type="term" value="C:plasma membrane"/>
    <property type="evidence" value="ECO:0007669"/>
    <property type="project" value="TreeGrafter"/>
</dbReference>
<dbReference type="InterPro" id="IPR044839">
    <property type="entry name" value="NDR1-like"/>
</dbReference>
<evidence type="ECO:0000313" key="7">
    <source>
        <dbReference type="EMBL" id="KFK36451.1"/>
    </source>
</evidence>
<dbReference type="GO" id="GO:0098542">
    <property type="term" value="P:defense response to other organism"/>
    <property type="evidence" value="ECO:0007669"/>
    <property type="project" value="InterPro"/>
</dbReference>
<evidence type="ECO:0000313" key="8">
    <source>
        <dbReference type="Proteomes" id="UP000029120"/>
    </source>
</evidence>
<feature type="transmembrane region" description="Helical" evidence="5">
    <location>
        <begin position="53"/>
        <end position="79"/>
    </location>
</feature>
<dbReference type="Pfam" id="PF03168">
    <property type="entry name" value="LEA_2"/>
    <property type="match status" value="1"/>
</dbReference>
<keyword evidence="3 5" id="KW-1133">Transmembrane helix</keyword>
<evidence type="ECO:0000256" key="2">
    <source>
        <dbReference type="ARBA" id="ARBA00022692"/>
    </source>
</evidence>
<name>A0A087H2U9_ARAAL</name>
<comment type="subcellular location">
    <subcellularLocation>
        <location evidence="1">Membrane</location>
        <topology evidence="1">Single-pass membrane protein</topology>
    </subcellularLocation>
</comment>
<gene>
    <name evidence="7" type="ordered locus">AALP_Aa4g126100</name>
</gene>
<proteinExistence type="predicted"/>
<dbReference type="Gramene" id="KFK36451">
    <property type="protein sequence ID" value="KFK36451"/>
    <property type="gene ID" value="AALP_AA4G126100"/>
</dbReference>
<protein>
    <recommendedName>
        <fullName evidence="6">Late embryogenesis abundant protein LEA-2 subgroup domain-containing protein</fullName>
    </recommendedName>
</protein>
<keyword evidence="8" id="KW-1185">Reference proteome</keyword>
<evidence type="ECO:0000259" key="6">
    <source>
        <dbReference type="Pfam" id="PF03168"/>
    </source>
</evidence>
<reference evidence="8" key="1">
    <citation type="journal article" date="2015" name="Nat. Plants">
        <title>Genome expansion of Arabis alpina linked with retrotransposition and reduced symmetric DNA methylation.</title>
        <authorList>
            <person name="Willing E.M."/>
            <person name="Rawat V."/>
            <person name="Mandakova T."/>
            <person name="Maumus F."/>
            <person name="James G.V."/>
            <person name="Nordstroem K.J."/>
            <person name="Becker C."/>
            <person name="Warthmann N."/>
            <person name="Chica C."/>
            <person name="Szarzynska B."/>
            <person name="Zytnicki M."/>
            <person name="Albani M.C."/>
            <person name="Kiefer C."/>
            <person name="Bergonzi S."/>
            <person name="Castaings L."/>
            <person name="Mateos J.L."/>
            <person name="Berns M.C."/>
            <person name="Bujdoso N."/>
            <person name="Piofczyk T."/>
            <person name="de Lorenzo L."/>
            <person name="Barrero-Sicilia C."/>
            <person name="Mateos I."/>
            <person name="Piednoel M."/>
            <person name="Hagmann J."/>
            <person name="Chen-Min-Tao R."/>
            <person name="Iglesias-Fernandez R."/>
            <person name="Schuster S.C."/>
            <person name="Alonso-Blanco C."/>
            <person name="Roudier F."/>
            <person name="Carbonero P."/>
            <person name="Paz-Ares J."/>
            <person name="Davis S.J."/>
            <person name="Pecinka A."/>
            <person name="Quesneville H."/>
            <person name="Colot V."/>
            <person name="Lysak M.A."/>
            <person name="Weigel D."/>
            <person name="Coupland G."/>
            <person name="Schneeberger K."/>
        </authorList>
    </citation>
    <scope>NUCLEOTIDE SEQUENCE [LARGE SCALE GENOMIC DNA]</scope>
    <source>
        <strain evidence="8">cv. Pajares</strain>
    </source>
</reference>
<accession>A0A087H2U9</accession>
<organism evidence="7 8">
    <name type="scientific">Arabis alpina</name>
    <name type="common">Alpine rock-cress</name>
    <dbReference type="NCBI Taxonomy" id="50452"/>
    <lineage>
        <taxon>Eukaryota</taxon>
        <taxon>Viridiplantae</taxon>
        <taxon>Streptophyta</taxon>
        <taxon>Embryophyta</taxon>
        <taxon>Tracheophyta</taxon>
        <taxon>Spermatophyta</taxon>
        <taxon>Magnoliopsida</taxon>
        <taxon>eudicotyledons</taxon>
        <taxon>Gunneridae</taxon>
        <taxon>Pentapetalae</taxon>
        <taxon>rosids</taxon>
        <taxon>malvids</taxon>
        <taxon>Brassicales</taxon>
        <taxon>Brassicaceae</taxon>
        <taxon>Arabideae</taxon>
        <taxon>Arabis</taxon>
    </lineage>
</organism>